<evidence type="ECO:0000256" key="7">
    <source>
        <dbReference type="ARBA" id="ARBA00022917"/>
    </source>
</evidence>
<dbReference type="PANTHER" id="PTHR43326">
    <property type="entry name" value="METHIONYL-TRNA SYNTHETASE"/>
    <property type="match status" value="1"/>
</dbReference>
<dbReference type="Gene3D" id="3.40.50.620">
    <property type="entry name" value="HUPs"/>
    <property type="match status" value="1"/>
</dbReference>
<evidence type="ECO:0000256" key="9">
    <source>
        <dbReference type="ARBA" id="ARBA00026124"/>
    </source>
</evidence>
<evidence type="ECO:0000313" key="14">
    <source>
        <dbReference type="EMBL" id="CAG98461.1"/>
    </source>
</evidence>
<evidence type="ECO:0000256" key="4">
    <source>
        <dbReference type="ARBA" id="ARBA00022598"/>
    </source>
</evidence>
<keyword evidence="15" id="KW-1185">Reference proteome</keyword>
<dbReference type="InterPro" id="IPR033911">
    <property type="entry name" value="MetRS_core"/>
</dbReference>
<evidence type="ECO:0000256" key="8">
    <source>
        <dbReference type="ARBA" id="ARBA00023146"/>
    </source>
</evidence>
<keyword evidence="5 11" id="KW-0547">Nucleotide-binding</keyword>
<dbReference type="Pfam" id="PF19303">
    <property type="entry name" value="Anticodon_3"/>
    <property type="match status" value="1"/>
</dbReference>
<protein>
    <recommendedName>
        <fullName evidence="9">Methionine--tRNA ligase, mitochondrial</fullName>
        <ecNumber evidence="3">6.1.1.10</ecNumber>
    </recommendedName>
    <alternativeName>
        <fullName evidence="10">Methionyl-tRNA synthetase</fullName>
    </alternativeName>
</protein>
<sequence length="568" mass="65130">MTSKAVRAVSKFHITTPIFYPNAKPHLGHLYSSLLCDVQNRWKKLAGQDTCFTTGVDEHGLKIQLAAQQKGYSNPKAFVDELCEHFVHLDKDANIKFTRFIRTTDPDHVNNVKKLWNLCYNNGYIYKGEHKGWYSVSDETFYPDTKILKLTIDGPPIPYDGSFDPDAKYINSESRNEVTYQSELNYFFKLSAFQEPLIKLLRENPTFIYPPLRHSQILRELESNELRDISVSRPATRLQWGIPVPEDESQKVYVWFDALCNYLTSIGGIDAIRNDVDSTQVLHNNRSFIEKPKEWWENTEHVIGKDIIKFHTVYWPAFLLAAKLPLPNRVVVHGHWLSGGVKMSKSLGNVVDPIQIISYYGADTTRWYLLENSNIESDGNFIEKNLWETRELLCSKLGNLINRCGGKKFSLASGVELFSGKPIEELSSVFPKESQAEFTALLKSLDNCTESVNNCFQQYDITGAQKILWNIINEANSFIQSTEPWSKKGLEKDLIVYSAMEAARISLIFSQPIIPNIAERLLNRLDVSSDRRTLSYTSYGSDDSYGMTTNQRHKEVPIQRVPFRLHNE</sequence>
<gene>
    <name evidence="14" type="ORF">KLLA0_F14971g</name>
</gene>
<dbReference type="Proteomes" id="UP000000598">
    <property type="component" value="Chromosome F"/>
</dbReference>
<dbReference type="HOGENOM" id="CLU_009710_9_0_1"/>
<dbReference type="GO" id="GO:0005737">
    <property type="term" value="C:cytoplasm"/>
    <property type="evidence" value="ECO:0007669"/>
    <property type="project" value="UniProtKB-SubCell"/>
</dbReference>
<feature type="domain" description="Methionyl/Leucyl tRNA synthetase" evidence="12">
    <location>
        <begin position="13"/>
        <end position="404"/>
    </location>
</feature>
<dbReference type="GO" id="GO:0004825">
    <property type="term" value="F:methionine-tRNA ligase activity"/>
    <property type="evidence" value="ECO:0007669"/>
    <property type="project" value="UniProtKB-EC"/>
</dbReference>
<organism evidence="14 15">
    <name type="scientific">Kluyveromyces lactis (strain ATCC 8585 / CBS 2359 / DSM 70799 / NBRC 1267 / NRRL Y-1140 / WM37)</name>
    <name type="common">Yeast</name>
    <name type="synonym">Candida sphaerica</name>
    <dbReference type="NCBI Taxonomy" id="284590"/>
    <lineage>
        <taxon>Eukaryota</taxon>
        <taxon>Fungi</taxon>
        <taxon>Dikarya</taxon>
        <taxon>Ascomycota</taxon>
        <taxon>Saccharomycotina</taxon>
        <taxon>Saccharomycetes</taxon>
        <taxon>Saccharomycetales</taxon>
        <taxon>Saccharomycetaceae</taxon>
        <taxon>Kluyveromyces</taxon>
    </lineage>
</organism>
<dbReference type="InterPro" id="IPR009080">
    <property type="entry name" value="tRNAsynth_Ia_anticodon-bd"/>
</dbReference>
<dbReference type="PRINTS" id="PR01041">
    <property type="entry name" value="TRNASYNTHMET"/>
</dbReference>
<dbReference type="Pfam" id="PF09334">
    <property type="entry name" value="tRNA-synt_1g"/>
    <property type="match status" value="1"/>
</dbReference>
<dbReference type="eggNOG" id="KOG0436">
    <property type="taxonomic scope" value="Eukaryota"/>
</dbReference>
<evidence type="ECO:0000259" key="13">
    <source>
        <dbReference type="Pfam" id="PF19303"/>
    </source>
</evidence>
<name>Q6CJY6_KLULA</name>
<evidence type="ECO:0000256" key="6">
    <source>
        <dbReference type="ARBA" id="ARBA00022840"/>
    </source>
</evidence>
<proteinExistence type="inferred from homology"/>
<evidence type="ECO:0000256" key="10">
    <source>
        <dbReference type="ARBA" id="ARBA00030904"/>
    </source>
</evidence>
<keyword evidence="4 11" id="KW-0436">Ligase</keyword>
<dbReference type="InterPro" id="IPR041872">
    <property type="entry name" value="Anticodon_Met"/>
</dbReference>
<reference evidence="14 15" key="1">
    <citation type="journal article" date="2004" name="Nature">
        <title>Genome evolution in yeasts.</title>
        <authorList>
            <consortium name="Genolevures"/>
            <person name="Dujon B."/>
            <person name="Sherman D."/>
            <person name="Fischer G."/>
            <person name="Durrens P."/>
            <person name="Casaregola S."/>
            <person name="Lafontaine I."/>
            <person name="de Montigny J."/>
            <person name="Marck C."/>
            <person name="Neuveglise C."/>
            <person name="Talla E."/>
            <person name="Goffard N."/>
            <person name="Frangeul L."/>
            <person name="Aigle M."/>
            <person name="Anthouard V."/>
            <person name="Babour A."/>
            <person name="Barbe V."/>
            <person name="Barnay S."/>
            <person name="Blanchin S."/>
            <person name="Beckerich J.M."/>
            <person name="Beyne E."/>
            <person name="Bleykasten C."/>
            <person name="Boisrame A."/>
            <person name="Boyer J."/>
            <person name="Cattolico L."/>
            <person name="Confanioleri F."/>
            <person name="de Daruvar A."/>
            <person name="Despons L."/>
            <person name="Fabre E."/>
            <person name="Fairhead C."/>
            <person name="Ferry-Dumazet H."/>
            <person name="Groppi A."/>
            <person name="Hantraye F."/>
            <person name="Hennequin C."/>
            <person name="Jauniaux N."/>
            <person name="Joyet P."/>
            <person name="Kachouri R."/>
            <person name="Kerrest A."/>
            <person name="Koszul R."/>
            <person name="Lemaire M."/>
            <person name="Lesur I."/>
            <person name="Ma L."/>
            <person name="Muller H."/>
            <person name="Nicaud J.M."/>
            <person name="Nikolski M."/>
            <person name="Oztas S."/>
            <person name="Ozier-Kalogeropoulos O."/>
            <person name="Pellenz S."/>
            <person name="Potier S."/>
            <person name="Richard G.F."/>
            <person name="Straub M.L."/>
            <person name="Suleau A."/>
            <person name="Swennene D."/>
            <person name="Tekaia F."/>
            <person name="Wesolowski-Louvel M."/>
            <person name="Westhof E."/>
            <person name="Wirth B."/>
            <person name="Zeniou-Meyer M."/>
            <person name="Zivanovic I."/>
            <person name="Bolotin-Fukuhara M."/>
            <person name="Thierry A."/>
            <person name="Bouchier C."/>
            <person name="Caudron B."/>
            <person name="Scarpelli C."/>
            <person name="Gaillardin C."/>
            <person name="Weissenbach J."/>
            <person name="Wincker P."/>
            <person name="Souciet J.L."/>
        </authorList>
    </citation>
    <scope>NUCLEOTIDE SEQUENCE [LARGE SCALE GENOMIC DNA]</scope>
    <source>
        <strain evidence="15">ATCC 8585 / CBS 2359 / DSM 70799 / NBRC 1267 / NRRL Y-1140 / WM37</strain>
    </source>
</reference>
<dbReference type="InterPro" id="IPR014758">
    <property type="entry name" value="Met-tRNA_synth"/>
</dbReference>
<evidence type="ECO:0000256" key="3">
    <source>
        <dbReference type="ARBA" id="ARBA00012838"/>
    </source>
</evidence>
<keyword evidence="8 11" id="KW-0030">Aminoacyl-tRNA synthetase</keyword>
<dbReference type="AlphaFoldDB" id="Q6CJY6"/>
<dbReference type="EC" id="6.1.1.10" evidence="3"/>
<keyword evidence="7 11" id="KW-0648">Protein biosynthesis</keyword>
<dbReference type="EMBL" id="CR382126">
    <property type="protein sequence ID" value="CAG98461.1"/>
    <property type="molecule type" value="Genomic_DNA"/>
</dbReference>
<dbReference type="NCBIfam" id="TIGR00398">
    <property type="entry name" value="metG"/>
    <property type="match status" value="1"/>
</dbReference>
<dbReference type="Gene3D" id="1.10.730.10">
    <property type="entry name" value="Isoleucyl-tRNA Synthetase, Domain 1"/>
    <property type="match status" value="1"/>
</dbReference>
<dbReference type="STRING" id="284590.Q6CJY6"/>
<dbReference type="InterPro" id="IPR001412">
    <property type="entry name" value="aa-tRNA-synth_I_CS"/>
</dbReference>
<dbReference type="GO" id="GO:0006431">
    <property type="term" value="P:methionyl-tRNA aminoacylation"/>
    <property type="evidence" value="ECO:0007669"/>
    <property type="project" value="InterPro"/>
</dbReference>
<keyword evidence="6 11" id="KW-0067">ATP-binding</keyword>
<dbReference type="FunCoup" id="Q6CJY6">
    <property type="interactions" value="577"/>
</dbReference>
<feature type="domain" description="Methionyl-tRNA synthetase anticodon-binding" evidence="13">
    <location>
        <begin position="439"/>
        <end position="529"/>
    </location>
</feature>
<comment type="similarity">
    <text evidence="2 11">Belongs to the class-I aminoacyl-tRNA synthetase family.</text>
</comment>
<evidence type="ECO:0000259" key="12">
    <source>
        <dbReference type="Pfam" id="PF09334"/>
    </source>
</evidence>
<dbReference type="Gene3D" id="2.170.220.10">
    <property type="match status" value="1"/>
</dbReference>
<dbReference type="SUPFAM" id="SSF52374">
    <property type="entry name" value="Nucleotidylyl transferase"/>
    <property type="match status" value="1"/>
</dbReference>
<evidence type="ECO:0000256" key="5">
    <source>
        <dbReference type="ARBA" id="ARBA00022741"/>
    </source>
</evidence>
<dbReference type="InterPro" id="IPR015413">
    <property type="entry name" value="Methionyl/Leucyl_tRNA_Synth"/>
</dbReference>
<dbReference type="FunFam" id="2.170.220.10:FF:000002">
    <property type="entry name" value="Methionine--tRNA ligase"/>
    <property type="match status" value="1"/>
</dbReference>
<dbReference type="PaxDb" id="284590-Q6CJY6"/>
<comment type="subcellular location">
    <subcellularLocation>
        <location evidence="1">Cytoplasm</location>
    </subcellularLocation>
</comment>
<evidence type="ECO:0000256" key="2">
    <source>
        <dbReference type="ARBA" id="ARBA00005594"/>
    </source>
</evidence>
<dbReference type="InParanoid" id="Q6CJY6"/>
<evidence type="ECO:0000313" key="15">
    <source>
        <dbReference type="Proteomes" id="UP000000598"/>
    </source>
</evidence>
<dbReference type="OMA" id="MDTQAFC"/>
<dbReference type="SUPFAM" id="SSF47323">
    <property type="entry name" value="Anticodon-binding domain of a subclass of class I aminoacyl-tRNA synthetases"/>
    <property type="match status" value="1"/>
</dbReference>
<dbReference type="PROSITE" id="PS00178">
    <property type="entry name" value="AA_TRNA_LIGASE_I"/>
    <property type="match status" value="1"/>
</dbReference>
<dbReference type="CDD" id="cd00814">
    <property type="entry name" value="MetRS_core"/>
    <property type="match status" value="1"/>
</dbReference>
<dbReference type="PANTHER" id="PTHR43326:SF1">
    <property type="entry name" value="METHIONINE--TRNA LIGASE, MITOCHONDRIAL"/>
    <property type="match status" value="1"/>
</dbReference>
<dbReference type="GO" id="GO:0005524">
    <property type="term" value="F:ATP binding"/>
    <property type="evidence" value="ECO:0007669"/>
    <property type="project" value="UniProtKB-KW"/>
</dbReference>
<dbReference type="InterPro" id="IPR023457">
    <property type="entry name" value="Met-tRNA_synth_2"/>
</dbReference>
<evidence type="ECO:0000256" key="11">
    <source>
        <dbReference type="RuleBase" id="RU363039"/>
    </source>
</evidence>
<evidence type="ECO:0000256" key="1">
    <source>
        <dbReference type="ARBA" id="ARBA00004496"/>
    </source>
</evidence>
<accession>Q6CJY6</accession>
<dbReference type="InterPro" id="IPR014729">
    <property type="entry name" value="Rossmann-like_a/b/a_fold"/>
</dbReference>
<dbReference type="KEGG" id="kla:KLLA0_F14971g"/>